<evidence type="ECO:0000256" key="4">
    <source>
        <dbReference type="ARBA" id="ARBA00022729"/>
    </source>
</evidence>
<dbReference type="GeneID" id="113160142"/>
<accession>A0A3Q1HKK2</accession>
<feature type="region of interest" description="Disordered" evidence="9">
    <location>
        <begin position="299"/>
        <end position="320"/>
    </location>
</feature>
<evidence type="ECO:0000256" key="7">
    <source>
        <dbReference type="ARBA" id="ARBA00023180"/>
    </source>
</evidence>
<dbReference type="InterPro" id="IPR015615">
    <property type="entry name" value="TGF-beta-rel"/>
</dbReference>
<dbReference type="PANTHER" id="PTHR11848:SF19">
    <property type="entry name" value="GROWTH_DIFFERENTIATION FACTOR 9"/>
    <property type="match status" value="1"/>
</dbReference>
<dbReference type="InterPro" id="IPR029034">
    <property type="entry name" value="Cystine-knot_cytokine"/>
</dbReference>
<dbReference type="PROSITE" id="PS51362">
    <property type="entry name" value="TGF_BETA_2"/>
    <property type="match status" value="1"/>
</dbReference>
<feature type="compositionally biased region" description="Basic and acidic residues" evidence="9">
    <location>
        <begin position="308"/>
        <end position="320"/>
    </location>
</feature>
<dbReference type="PANTHER" id="PTHR11848">
    <property type="entry name" value="TGF-BETA FAMILY"/>
    <property type="match status" value="1"/>
</dbReference>
<evidence type="ECO:0000256" key="2">
    <source>
        <dbReference type="ARBA" id="ARBA00006656"/>
    </source>
</evidence>
<organism evidence="12 13">
    <name type="scientific">Anabas testudineus</name>
    <name type="common">Climbing perch</name>
    <name type="synonym">Anthias testudineus</name>
    <dbReference type="NCBI Taxonomy" id="64144"/>
    <lineage>
        <taxon>Eukaryota</taxon>
        <taxon>Metazoa</taxon>
        <taxon>Chordata</taxon>
        <taxon>Craniata</taxon>
        <taxon>Vertebrata</taxon>
        <taxon>Euteleostomi</taxon>
        <taxon>Actinopterygii</taxon>
        <taxon>Neopterygii</taxon>
        <taxon>Teleostei</taxon>
        <taxon>Neoteleostei</taxon>
        <taxon>Acanthomorphata</taxon>
        <taxon>Anabantaria</taxon>
        <taxon>Anabantiformes</taxon>
        <taxon>Anabantoidei</taxon>
        <taxon>Anabantidae</taxon>
        <taxon>Anabas</taxon>
    </lineage>
</organism>
<sequence length="439" mass="50454">MENQMLMSAVLRCFRTALLLLLITCCCPLVRSSLAASGALHSLGDFTYPYGSIFSPLLKGLSEHGGSRWNPGLKKKMKPEHRYMTYLTQVYQTSSRVQRSLDGSKVYNTVRLIKPQDECVAKSIKESFMQDLSYSLDQVRRKEQLLKSALLYYFDHDHPAPGSSVCYLSIKKQELSNQCQLCPGVHHAVNFTASADKRRRRRNWVEVDVTSFLQPLFKFQKTKIHLLVNVTCPEEQRAKGDGSRGPLEFTLRSPPLLLYLNDTSKPAHQRLTINAKAGQRPFSAASTFHKQMVFKPEKRLGRKRRWKRESQKSKRGDKGLDIHLPELLPSSEFPTSDCALYDFRVRFSQLKLDHWIVFPPKYNPRYCRGICPRTMGFIYGSPVHTMVQNIIYEKLDSSVPRPSCIPSHYSPLSVMIFEEDGSYVYKEFEDMVATRCTCR</sequence>
<keyword evidence="4 10" id="KW-0732">Signal</keyword>
<evidence type="ECO:0000313" key="12">
    <source>
        <dbReference type="Ensembl" id="ENSATEP00000007859.1"/>
    </source>
</evidence>
<reference evidence="12" key="3">
    <citation type="submission" date="2025-09" db="UniProtKB">
        <authorList>
            <consortium name="Ensembl"/>
        </authorList>
    </citation>
    <scope>IDENTIFICATION</scope>
</reference>
<evidence type="ECO:0000256" key="1">
    <source>
        <dbReference type="ARBA" id="ARBA00004613"/>
    </source>
</evidence>
<dbReference type="Ensembl" id="ENSATET00000007986.3">
    <property type="protein sequence ID" value="ENSATEP00000007859.1"/>
    <property type="gene ID" value="ENSATEG00000005477.3"/>
</dbReference>
<dbReference type="GO" id="GO:0008083">
    <property type="term" value="F:growth factor activity"/>
    <property type="evidence" value="ECO:0007669"/>
    <property type="project" value="UniProtKB-KW"/>
</dbReference>
<dbReference type="GeneTree" id="ENSGT00940000159784"/>
<dbReference type="SMART" id="SM00204">
    <property type="entry name" value="TGFB"/>
    <property type="match status" value="1"/>
</dbReference>
<evidence type="ECO:0000256" key="5">
    <source>
        <dbReference type="ARBA" id="ARBA00023030"/>
    </source>
</evidence>
<keyword evidence="5 8" id="KW-0339">Growth factor</keyword>
<dbReference type="RefSeq" id="XP_026213000.1">
    <property type="nucleotide sequence ID" value="XM_026357215.1"/>
</dbReference>
<evidence type="ECO:0000256" key="6">
    <source>
        <dbReference type="ARBA" id="ARBA00023157"/>
    </source>
</evidence>
<evidence type="ECO:0000256" key="3">
    <source>
        <dbReference type="ARBA" id="ARBA00022525"/>
    </source>
</evidence>
<keyword evidence="13" id="KW-1185">Reference proteome</keyword>
<protein>
    <recommendedName>
        <fullName evidence="11">TGF-beta family profile domain-containing protein</fullName>
    </recommendedName>
</protein>
<dbReference type="GO" id="GO:0005615">
    <property type="term" value="C:extracellular space"/>
    <property type="evidence" value="ECO:0007669"/>
    <property type="project" value="TreeGrafter"/>
</dbReference>
<feature type="chain" id="PRO_5018533235" description="TGF-beta family profile domain-containing protein" evidence="10">
    <location>
        <begin position="33"/>
        <end position="439"/>
    </location>
</feature>
<reference evidence="12" key="1">
    <citation type="submission" date="2021-04" db="EMBL/GenBank/DDBJ databases">
        <authorList>
            <consortium name="Wellcome Sanger Institute Data Sharing"/>
        </authorList>
    </citation>
    <scope>NUCLEOTIDE SEQUENCE [LARGE SCALE GENOMIC DNA]</scope>
</reference>
<dbReference type="Pfam" id="PF00019">
    <property type="entry name" value="TGF_beta"/>
    <property type="match status" value="1"/>
</dbReference>
<feature type="domain" description="TGF-beta family profile" evidence="11">
    <location>
        <begin position="302"/>
        <end position="439"/>
    </location>
</feature>
<reference evidence="12" key="2">
    <citation type="submission" date="2025-08" db="UniProtKB">
        <authorList>
            <consortium name="Ensembl"/>
        </authorList>
    </citation>
    <scope>IDENTIFICATION</scope>
</reference>
<dbReference type="InterPro" id="IPR017948">
    <property type="entry name" value="TGFb_CS"/>
</dbReference>
<dbReference type="FunFam" id="2.10.90.10:FF:000012">
    <property type="entry name" value="Growth/differentiation factor 9 (Predicted)"/>
    <property type="match status" value="1"/>
</dbReference>
<proteinExistence type="inferred from homology"/>
<dbReference type="OrthoDB" id="6427922at2759"/>
<evidence type="ECO:0000313" key="13">
    <source>
        <dbReference type="Proteomes" id="UP000265040"/>
    </source>
</evidence>
<comment type="similarity">
    <text evidence="2 8">Belongs to the TGF-beta family.</text>
</comment>
<evidence type="ECO:0000256" key="10">
    <source>
        <dbReference type="SAM" id="SignalP"/>
    </source>
</evidence>
<dbReference type="PROSITE" id="PS00250">
    <property type="entry name" value="TGF_BETA_1"/>
    <property type="match status" value="1"/>
</dbReference>
<dbReference type="InParanoid" id="A0A3Q1HKK2"/>
<gene>
    <name evidence="12" type="primary">GDF9</name>
</gene>
<evidence type="ECO:0000256" key="9">
    <source>
        <dbReference type="SAM" id="MobiDB-lite"/>
    </source>
</evidence>
<dbReference type="AlphaFoldDB" id="A0A3Q1HKK2"/>
<evidence type="ECO:0000256" key="8">
    <source>
        <dbReference type="RuleBase" id="RU000354"/>
    </source>
</evidence>
<dbReference type="Proteomes" id="UP000265040">
    <property type="component" value="Chromosome 10"/>
</dbReference>
<keyword evidence="7" id="KW-0325">Glycoprotein</keyword>
<feature type="signal peptide" evidence="10">
    <location>
        <begin position="1"/>
        <end position="32"/>
    </location>
</feature>
<evidence type="ECO:0000259" key="11">
    <source>
        <dbReference type="PROSITE" id="PS51362"/>
    </source>
</evidence>
<dbReference type="GO" id="GO:0005125">
    <property type="term" value="F:cytokine activity"/>
    <property type="evidence" value="ECO:0007669"/>
    <property type="project" value="TreeGrafter"/>
</dbReference>
<dbReference type="STRING" id="64144.ENSATEP00000007859"/>
<keyword evidence="3" id="KW-0964">Secreted</keyword>
<comment type="subcellular location">
    <subcellularLocation>
        <location evidence="1">Secreted</location>
    </subcellularLocation>
</comment>
<dbReference type="OMA" id="TWRICVC"/>
<keyword evidence="6" id="KW-1015">Disulfide bond</keyword>
<dbReference type="Gene3D" id="2.10.90.10">
    <property type="entry name" value="Cystine-knot cytokines"/>
    <property type="match status" value="1"/>
</dbReference>
<dbReference type="SUPFAM" id="SSF57501">
    <property type="entry name" value="Cystine-knot cytokines"/>
    <property type="match status" value="1"/>
</dbReference>
<name>A0A3Q1HKK2_ANATE</name>
<dbReference type="InterPro" id="IPR001839">
    <property type="entry name" value="TGF-b_C"/>
</dbReference>